<accession>A0ABZ1RYQ2</accession>
<reference evidence="2" key="1">
    <citation type="submission" date="2022-10" db="EMBL/GenBank/DDBJ databases">
        <title>The complete genomes of actinobacterial strains from the NBC collection.</title>
        <authorList>
            <person name="Joergensen T.S."/>
            <person name="Alvarez Arevalo M."/>
            <person name="Sterndorff E.B."/>
            <person name="Faurdal D."/>
            <person name="Vuksanovic O."/>
            <person name="Mourched A.-S."/>
            <person name="Charusanti P."/>
            <person name="Shaw S."/>
            <person name="Blin K."/>
            <person name="Weber T."/>
        </authorList>
    </citation>
    <scope>NUCLEOTIDE SEQUENCE</scope>
    <source>
        <strain evidence="2">NBC_00256</strain>
    </source>
</reference>
<dbReference type="Gene3D" id="2.60.120.260">
    <property type="entry name" value="Galactose-binding domain-like"/>
    <property type="match status" value="1"/>
</dbReference>
<protein>
    <recommendedName>
        <fullName evidence="4">CBM-cenC domain-containing protein</fullName>
    </recommendedName>
</protein>
<evidence type="ECO:0000256" key="1">
    <source>
        <dbReference type="SAM" id="MobiDB-lite"/>
    </source>
</evidence>
<sequence length="618" mass="65650">MPVVSDTFDRTVSNGWGSATSGQVWSTSGGDASDYSVWGGRGEHLQLVENVLHHSFLTVGSSDQTVKSTVTVPVNPLGGGVSSWVLARMTDPSNYYAALLGIGTTGTTTVALYKRVGGSLSMVSSSVTVGTHAAGNMWTTAINVVGSTVRAKAWKVGDLEPSTWHVTITDSSLATGDQAGVASRREAGNTNEFIDIHWDNFSAIPTEITVNTQDVYPPRALVTVTGPGVGDSIEVYRVVAGERTLLRAGSSESLTDSSFLVLDAEMPFGVPVSYLAVVNGVLEYVTGSTTYTLSGGLPVVTDAISGLAAQAVILAWDEKRYGRPSSRFQVGGRNVVVTDDWGQFDGTIEFVTESTSQRDNLMTVLTDATEGVVQIRQPGGYDGVDSYVSVVGATERRFSQDGTDQRRIIAVDAVETDPWALTVEARGYTLQDIADAYPAEPTMVTSYTFTNTTEGWTATRATLARVAAPSEAGDGSLRSTPTGAGSVFIQPPDVPVSADNRYTVTARVMSPLGWFDQSVFLQGDWLDSGGGFILSTRDPSPPEMLPPGEWTTLTFTNVAPPGAASIRLRISQDDPDEEITTSDLIYVDYLTVETGSALYDLANGFPTLLDIAQAEWSA</sequence>
<evidence type="ECO:0008006" key="4">
    <source>
        <dbReference type="Google" id="ProtNLM"/>
    </source>
</evidence>
<evidence type="ECO:0000313" key="2">
    <source>
        <dbReference type="EMBL" id="WUP47273.1"/>
    </source>
</evidence>
<proteinExistence type="predicted"/>
<organism evidence="2 3">
    <name type="scientific">Micromonospora globbae</name>
    <dbReference type="NCBI Taxonomy" id="1894969"/>
    <lineage>
        <taxon>Bacteria</taxon>
        <taxon>Bacillati</taxon>
        <taxon>Actinomycetota</taxon>
        <taxon>Actinomycetes</taxon>
        <taxon>Micromonosporales</taxon>
        <taxon>Micromonosporaceae</taxon>
        <taxon>Micromonospora</taxon>
    </lineage>
</organism>
<dbReference type="InterPro" id="IPR008979">
    <property type="entry name" value="Galactose-bd-like_sf"/>
</dbReference>
<feature type="region of interest" description="Disordered" evidence="1">
    <location>
        <begin position="471"/>
        <end position="491"/>
    </location>
</feature>
<name>A0ABZ1RYQ2_9ACTN</name>
<dbReference type="RefSeq" id="WP_328850255.1">
    <property type="nucleotide sequence ID" value="NZ_CP108084.1"/>
</dbReference>
<gene>
    <name evidence="2" type="ORF">OG994_16615</name>
</gene>
<dbReference type="EMBL" id="CP108084">
    <property type="protein sequence ID" value="WUP47273.1"/>
    <property type="molecule type" value="Genomic_DNA"/>
</dbReference>
<evidence type="ECO:0000313" key="3">
    <source>
        <dbReference type="Proteomes" id="UP001432190"/>
    </source>
</evidence>
<dbReference type="SUPFAM" id="SSF49785">
    <property type="entry name" value="Galactose-binding domain-like"/>
    <property type="match status" value="1"/>
</dbReference>
<keyword evidence="3" id="KW-1185">Reference proteome</keyword>
<dbReference type="Proteomes" id="UP001432190">
    <property type="component" value="Chromosome"/>
</dbReference>